<dbReference type="AlphaFoldDB" id="W2TZE6"/>
<proteinExistence type="predicted"/>
<evidence type="ECO:0000313" key="2">
    <source>
        <dbReference type="Proteomes" id="UP000053676"/>
    </source>
</evidence>
<sequence>MGTGSMRLLGRRARRRLLEFGLDAHVDLVADGGIPARQTERRAIEMARCSHVERDRLRHAAYREITGERAAPFARALEVRAREADLPIALHIQHLRSFHHGVECADVGVEARGVDGRVDRGRLETAGLPVERRLRAVEAHDEARIVEVIDVEHDAPVMRVHRVVSRWHVGFRAANAVRDHAQRRARGETRCAQRHAEGAARAANERRKRYKRPVFHPISL</sequence>
<accession>W2TZE6</accession>
<name>W2TZE6_NECAM</name>
<keyword evidence="2" id="KW-1185">Reference proteome</keyword>
<dbReference type="EMBL" id="KI657556">
    <property type="protein sequence ID" value="ETN86436.1"/>
    <property type="molecule type" value="Genomic_DNA"/>
</dbReference>
<gene>
    <name evidence="1" type="ORF">NECAME_16338</name>
</gene>
<organism evidence="1 2">
    <name type="scientific">Necator americanus</name>
    <name type="common">Human hookworm</name>
    <dbReference type="NCBI Taxonomy" id="51031"/>
    <lineage>
        <taxon>Eukaryota</taxon>
        <taxon>Metazoa</taxon>
        <taxon>Ecdysozoa</taxon>
        <taxon>Nematoda</taxon>
        <taxon>Chromadorea</taxon>
        <taxon>Rhabditida</taxon>
        <taxon>Rhabditina</taxon>
        <taxon>Rhabditomorpha</taxon>
        <taxon>Strongyloidea</taxon>
        <taxon>Ancylostomatidae</taxon>
        <taxon>Bunostominae</taxon>
        <taxon>Necator</taxon>
    </lineage>
</organism>
<dbReference type="KEGG" id="nai:NECAME_16338"/>
<protein>
    <submittedName>
        <fullName evidence="1">Uncharacterized protein</fullName>
    </submittedName>
</protein>
<reference evidence="2" key="1">
    <citation type="journal article" date="2014" name="Nat. Genet.">
        <title>Genome of the human hookworm Necator americanus.</title>
        <authorList>
            <person name="Tang Y.T."/>
            <person name="Gao X."/>
            <person name="Rosa B.A."/>
            <person name="Abubucker S."/>
            <person name="Hallsworth-Pepin K."/>
            <person name="Martin J."/>
            <person name="Tyagi R."/>
            <person name="Heizer E."/>
            <person name="Zhang X."/>
            <person name="Bhonagiri-Palsikar V."/>
            <person name="Minx P."/>
            <person name="Warren W.C."/>
            <person name="Wang Q."/>
            <person name="Zhan B."/>
            <person name="Hotez P.J."/>
            <person name="Sternberg P.W."/>
            <person name="Dougall A."/>
            <person name="Gaze S.T."/>
            <person name="Mulvenna J."/>
            <person name="Sotillo J."/>
            <person name="Ranganathan S."/>
            <person name="Rabelo E.M."/>
            <person name="Wilson R.K."/>
            <person name="Felgner P.L."/>
            <person name="Bethony J."/>
            <person name="Hawdon J.M."/>
            <person name="Gasser R.B."/>
            <person name="Loukas A."/>
            <person name="Mitreva M."/>
        </authorList>
    </citation>
    <scope>NUCLEOTIDE SEQUENCE [LARGE SCALE GENOMIC DNA]</scope>
</reference>
<evidence type="ECO:0000313" key="1">
    <source>
        <dbReference type="EMBL" id="ETN86436.1"/>
    </source>
</evidence>
<dbReference type="Proteomes" id="UP000053676">
    <property type="component" value="Unassembled WGS sequence"/>
</dbReference>